<evidence type="ECO:0000313" key="1">
    <source>
        <dbReference type="EMBL" id="PVU89101.1"/>
    </source>
</evidence>
<gene>
    <name evidence="1" type="ORF">BB559_005243</name>
</gene>
<dbReference type="GO" id="GO:0016705">
    <property type="term" value="F:oxidoreductase activity, acting on paired donors, with incorporation or reduction of molecular oxygen"/>
    <property type="evidence" value="ECO:0007669"/>
    <property type="project" value="InterPro"/>
</dbReference>
<keyword evidence="2" id="KW-1185">Reference proteome</keyword>
<evidence type="ECO:0008006" key="3">
    <source>
        <dbReference type="Google" id="ProtNLM"/>
    </source>
</evidence>
<dbReference type="GO" id="GO:0005506">
    <property type="term" value="F:iron ion binding"/>
    <property type="evidence" value="ECO:0007669"/>
    <property type="project" value="InterPro"/>
</dbReference>
<dbReference type="AlphaFoldDB" id="A0A2T9Y9T8"/>
<organism evidence="1 2">
    <name type="scientific">Furculomyces boomerangus</name>
    <dbReference type="NCBI Taxonomy" id="61424"/>
    <lineage>
        <taxon>Eukaryota</taxon>
        <taxon>Fungi</taxon>
        <taxon>Fungi incertae sedis</taxon>
        <taxon>Zoopagomycota</taxon>
        <taxon>Kickxellomycotina</taxon>
        <taxon>Harpellomycetes</taxon>
        <taxon>Harpellales</taxon>
        <taxon>Harpellaceae</taxon>
        <taxon>Furculomyces</taxon>
    </lineage>
</organism>
<protein>
    <recommendedName>
        <fullName evidence="3">Cytochrome P450</fullName>
    </recommendedName>
</protein>
<dbReference type="GO" id="GO:0004497">
    <property type="term" value="F:monooxygenase activity"/>
    <property type="evidence" value="ECO:0007669"/>
    <property type="project" value="InterPro"/>
</dbReference>
<dbReference type="STRING" id="61424.A0A2T9Y9T8"/>
<sequence>MYFLGYILYKKVYIDFFTSPLSRIPGPLSARLFGAPYFFAKLTGQASKYLLKMHSFYGPIVRVSPNEVSVANTEAIKKIFSTHKFKKSVLYKNSITLTEDIFTTDNEEFNKMRRSQLNSGISQHNLVGIENVIIE</sequence>
<dbReference type="EMBL" id="MBFT01000575">
    <property type="protein sequence ID" value="PVU89101.1"/>
    <property type="molecule type" value="Genomic_DNA"/>
</dbReference>
<dbReference type="Gene3D" id="1.10.630.10">
    <property type="entry name" value="Cytochrome P450"/>
    <property type="match status" value="1"/>
</dbReference>
<dbReference type="SUPFAM" id="SSF48264">
    <property type="entry name" value="Cytochrome P450"/>
    <property type="match status" value="1"/>
</dbReference>
<comment type="caution">
    <text evidence="1">The sequence shown here is derived from an EMBL/GenBank/DDBJ whole genome shotgun (WGS) entry which is preliminary data.</text>
</comment>
<reference evidence="1 2" key="1">
    <citation type="journal article" date="2018" name="MBio">
        <title>Comparative Genomics Reveals the Core Gene Toolbox for the Fungus-Insect Symbiosis.</title>
        <authorList>
            <person name="Wang Y."/>
            <person name="Stata M."/>
            <person name="Wang W."/>
            <person name="Stajich J.E."/>
            <person name="White M.M."/>
            <person name="Moncalvo J.M."/>
        </authorList>
    </citation>
    <scope>NUCLEOTIDE SEQUENCE [LARGE SCALE GENOMIC DNA]</scope>
    <source>
        <strain evidence="1 2">AUS-77-4</strain>
    </source>
</reference>
<dbReference type="GO" id="GO:0020037">
    <property type="term" value="F:heme binding"/>
    <property type="evidence" value="ECO:0007669"/>
    <property type="project" value="InterPro"/>
</dbReference>
<feature type="non-terminal residue" evidence="1">
    <location>
        <position position="135"/>
    </location>
</feature>
<dbReference type="OrthoDB" id="3945418at2759"/>
<accession>A0A2T9Y9T8</accession>
<proteinExistence type="predicted"/>
<dbReference type="InterPro" id="IPR036396">
    <property type="entry name" value="Cyt_P450_sf"/>
</dbReference>
<evidence type="ECO:0000313" key="2">
    <source>
        <dbReference type="Proteomes" id="UP000245699"/>
    </source>
</evidence>
<name>A0A2T9Y9T8_9FUNG</name>
<dbReference type="Proteomes" id="UP000245699">
    <property type="component" value="Unassembled WGS sequence"/>
</dbReference>